<sequence length="128" mass="14611">MISHDKTGIEPLLDPCDNGSLFEEIRHVLRRADLSDDVLRQILAEHRFGAETELEADAFLAGKGLAEERAGVIRTMIVPPPLHRLDMPAHELEPPLSRRFAPLAARWQRALHMVRPQMKRTPARVRNR</sequence>
<protein>
    <submittedName>
        <fullName evidence="1">Uncharacterized protein</fullName>
    </submittedName>
</protein>
<proteinExistence type="predicted"/>
<organism evidence="1 2">
    <name type="scientific">Roseibium marinum</name>
    <dbReference type="NCBI Taxonomy" id="281252"/>
    <lineage>
        <taxon>Bacteria</taxon>
        <taxon>Pseudomonadati</taxon>
        <taxon>Pseudomonadota</taxon>
        <taxon>Alphaproteobacteria</taxon>
        <taxon>Hyphomicrobiales</taxon>
        <taxon>Stappiaceae</taxon>
        <taxon>Roseibium</taxon>
    </lineage>
</organism>
<dbReference type="AlphaFoldDB" id="A0A2S3ULT0"/>
<dbReference type="Proteomes" id="UP000236959">
    <property type="component" value="Unassembled WGS sequence"/>
</dbReference>
<name>A0A2S3ULT0_9HYPH</name>
<reference evidence="1 2" key="1">
    <citation type="submission" date="2018-01" db="EMBL/GenBank/DDBJ databases">
        <title>Genomic Encyclopedia of Archaeal and Bacterial Type Strains, Phase II (KMG-II): from individual species to whole genera.</title>
        <authorList>
            <person name="Goeker M."/>
        </authorList>
    </citation>
    <scope>NUCLEOTIDE SEQUENCE [LARGE SCALE GENOMIC DNA]</scope>
    <source>
        <strain evidence="1 2">DSM 17023</strain>
    </source>
</reference>
<evidence type="ECO:0000313" key="2">
    <source>
        <dbReference type="Proteomes" id="UP000236959"/>
    </source>
</evidence>
<accession>A0A2S3ULT0</accession>
<dbReference type="EMBL" id="PPCN01000012">
    <property type="protein sequence ID" value="POF28656.1"/>
    <property type="molecule type" value="Genomic_DNA"/>
</dbReference>
<dbReference type="OrthoDB" id="7678246at2"/>
<keyword evidence="2" id="KW-1185">Reference proteome</keyword>
<comment type="caution">
    <text evidence="1">The sequence shown here is derived from an EMBL/GenBank/DDBJ whole genome shotgun (WGS) entry which is preliminary data.</text>
</comment>
<gene>
    <name evidence="1" type="ORF">CLV41_11270</name>
</gene>
<evidence type="ECO:0000313" key="1">
    <source>
        <dbReference type="EMBL" id="POF28656.1"/>
    </source>
</evidence>